<dbReference type="PANTHER" id="PTHR42698:SF2">
    <property type="entry name" value="GTPASE ERA-LIKE, CHLOROPLASTIC"/>
    <property type="match status" value="1"/>
</dbReference>
<dbReference type="HAMAP" id="MF_00367">
    <property type="entry name" value="GTPase_Era"/>
    <property type="match status" value="1"/>
</dbReference>
<dbReference type="GO" id="GO:0005525">
    <property type="term" value="F:GTP binding"/>
    <property type="evidence" value="ECO:0007669"/>
    <property type="project" value="UniProtKB-KW"/>
</dbReference>
<dbReference type="Gene3D" id="3.30.300.20">
    <property type="match status" value="1"/>
</dbReference>
<evidence type="ECO:0000259" key="7">
    <source>
        <dbReference type="PROSITE" id="PS50823"/>
    </source>
</evidence>
<dbReference type="Gene3D" id="3.40.50.300">
    <property type="entry name" value="P-loop containing nucleotide triphosphate hydrolases"/>
    <property type="match status" value="1"/>
</dbReference>
<gene>
    <name evidence="8" type="ORF">CDEB00056_LOCUS7018</name>
</gene>
<keyword evidence="4" id="KW-0342">GTP-binding</keyword>
<dbReference type="GO" id="GO:0019843">
    <property type="term" value="F:rRNA binding"/>
    <property type="evidence" value="ECO:0007669"/>
    <property type="project" value="TreeGrafter"/>
</dbReference>
<evidence type="ECO:0000256" key="3">
    <source>
        <dbReference type="ARBA" id="ARBA00022884"/>
    </source>
</evidence>
<evidence type="ECO:0000256" key="5">
    <source>
        <dbReference type="PROSITE-ProRule" id="PRU00118"/>
    </source>
</evidence>
<feature type="domain" description="KH type-2" evidence="7">
    <location>
        <begin position="365"/>
        <end position="446"/>
    </location>
</feature>
<evidence type="ECO:0000256" key="6">
    <source>
        <dbReference type="SAM" id="MobiDB-lite"/>
    </source>
</evidence>
<dbReference type="InterPro" id="IPR004044">
    <property type="entry name" value="KH_dom_type_2"/>
</dbReference>
<dbReference type="Pfam" id="PF01926">
    <property type="entry name" value="MMR_HSR1"/>
    <property type="match status" value="1"/>
</dbReference>
<keyword evidence="3 5" id="KW-0694">RNA-binding</keyword>
<dbReference type="SUPFAM" id="SSF52540">
    <property type="entry name" value="P-loop containing nucleoside triphosphate hydrolases"/>
    <property type="match status" value="1"/>
</dbReference>
<protein>
    <recommendedName>
        <fullName evidence="7">KH type-2 domain-containing protein</fullName>
    </recommendedName>
</protein>
<feature type="compositionally biased region" description="Basic and acidic residues" evidence="6">
    <location>
        <begin position="241"/>
        <end position="250"/>
    </location>
</feature>
<dbReference type="NCBIfam" id="TIGR00231">
    <property type="entry name" value="small_GTP"/>
    <property type="match status" value="1"/>
</dbReference>
<dbReference type="Pfam" id="PF07650">
    <property type="entry name" value="KH_2"/>
    <property type="match status" value="1"/>
</dbReference>
<dbReference type="InterPro" id="IPR005225">
    <property type="entry name" value="Small_GTP-bd"/>
</dbReference>
<sequence length="463" mass="51629">MSPPSTHNRKGTCHLIHQYRSPLNAPVHTRAAVIFLLCVCTLLSVTDAFVIGKNLVRHESVVNTGDAFILRAEEKDTASNFPSIPQVVEYEGRILAPHEDFRCGFVSLIGAPNMGKSTLLNAILKETLCSATNRPQTTRHSILGVLTSDEQKCQLCFHDTPGVIDDPAYKLQEGMMEAVQGAFRDSDVILVITDMFSTPIPDDELFHKLNLSNKKKIVVINKVDLADKVSADPKQSPQFHMSRDNDAEPQYRRTVTVEDAVSNWRGLVPDAVAIIPMTASNGGDNAGVDALRTLLLGGEDVPKAFRALGRPIPGMFQEGVKFINDDAARELIPCGPPLYDPETLTDRTERFFASEIIRATLFTKLGKELPYCCEVRIEQFREPRPEDKKQIVRINATICVERDSQKGIVVGKGGVKIKEVGVEARQELENFLQGKVHLDLNVKVEKNWRRDEKKLKEYGYLKN</sequence>
<proteinExistence type="inferred from homology"/>
<evidence type="ECO:0000256" key="4">
    <source>
        <dbReference type="ARBA" id="ARBA00023134"/>
    </source>
</evidence>
<comment type="similarity">
    <text evidence="1">Belongs to the TRAFAC class TrmE-Era-EngA-EngB-Septin-like GTPase superfamily. Era GTPase family.</text>
</comment>
<feature type="region of interest" description="Disordered" evidence="6">
    <location>
        <begin position="231"/>
        <end position="250"/>
    </location>
</feature>
<reference evidence="8" key="1">
    <citation type="submission" date="2021-01" db="EMBL/GenBank/DDBJ databases">
        <authorList>
            <person name="Corre E."/>
            <person name="Pelletier E."/>
            <person name="Niang G."/>
            <person name="Scheremetjew M."/>
            <person name="Finn R."/>
            <person name="Kale V."/>
            <person name="Holt S."/>
            <person name="Cochrane G."/>
            <person name="Meng A."/>
            <person name="Brown T."/>
            <person name="Cohen L."/>
        </authorList>
    </citation>
    <scope>NUCLEOTIDE SEQUENCE</scope>
    <source>
        <strain evidence="8">MM31A-1</strain>
    </source>
</reference>
<dbReference type="FunFam" id="3.30.300.20:FF:000003">
    <property type="entry name" value="GTPase Era"/>
    <property type="match status" value="1"/>
</dbReference>
<dbReference type="InterPro" id="IPR009019">
    <property type="entry name" value="KH_sf_prok-type"/>
</dbReference>
<organism evidence="8">
    <name type="scientific">Chaetoceros debilis</name>
    <dbReference type="NCBI Taxonomy" id="122233"/>
    <lineage>
        <taxon>Eukaryota</taxon>
        <taxon>Sar</taxon>
        <taxon>Stramenopiles</taxon>
        <taxon>Ochrophyta</taxon>
        <taxon>Bacillariophyta</taxon>
        <taxon>Coscinodiscophyceae</taxon>
        <taxon>Chaetocerotophycidae</taxon>
        <taxon>Chaetocerotales</taxon>
        <taxon>Chaetocerotaceae</taxon>
        <taxon>Chaetoceros</taxon>
    </lineage>
</organism>
<dbReference type="GO" id="GO:0043024">
    <property type="term" value="F:ribosomal small subunit binding"/>
    <property type="evidence" value="ECO:0007669"/>
    <property type="project" value="TreeGrafter"/>
</dbReference>
<dbReference type="InterPro" id="IPR030388">
    <property type="entry name" value="G_ERA_dom"/>
</dbReference>
<evidence type="ECO:0000256" key="2">
    <source>
        <dbReference type="ARBA" id="ARBA00022741"/>
    </source>
</evidence>
<evidence type="ECO:0000256" key="1">
    <source>
        <dbReference type="ARBA" id="ARBA00007921"/>
    </source>
</evidence>
<dbReference type="PROSITE" id="PS50823">
    <property type="entry name" value="KH_TYPE_2"/>
    <property type="match status" value="1"/>
</dbReference>
<dbReference type="InterPro" id="IPR005662">
    <property type="entry name" value="GTPase_Era-like"/>
</dbReference>
<keyword evidence="2" id="KW-0547">Nucleotide-binding</keyword>
<name>A0A7S3V7L9_9STRA</name>
<dbReference type="GO" id="GO:0000028">
    <property type="term" value="P:ribosomal small subunit assembly"/>
    <property type="evidence" value="ECO:0007669"/>
    <property type="project" value="TreeGrafter"/>
</dbReference>
<evidence type="ECO:0000313" key="8">
    <source>
        <dbReference type="EMBL" id="CAE0462177.1"/>
    </source>
</evidence>
<dbReference type="SUPFAM" id="SSF54814">
    <property type="entry name" value="Prokaryotic type KH domain (KH-domain type II)"/>
    <property type="match status" value="1"/>
</dbReference>
<dbReference type="InterPro" id="IPR027417">
    <property type="entry name" value="P-loop_NTPase"/>
</dbReference>
<dbReference type="EMBL" id="HBIO01009147">
    <property type="protein sequence ID" value="CAE0462177.1"/>
    <property type="molecule type" value="Transcribed_RNA"/>
</dbReference>
<dbReference type="AlphaFoldDB" id="A0A7S3V7L9"/>
<dbReference type="CDD" id="cd04163">
    <property type="entry name" value="Era"/>
    <property type="match status" value="1"/>
</dbReference>
<dbReference type="InterPro" id="IPR006073">
    <property type="entry name" value="GTP-bd"/>
</dbReference>
<dbReference type="InterPro" id="IPR015946">
    <property type="entry name" value="KH_dom-like_a/b"/>
</dbReference>
<dbReference type="CDD" id="cd22534">
    <property type="entry name" value="KH-II_Era"/>
    <property type="match status" value="1"/>
</dbReference>
<dbReference type="PANTHER" id="PTHR42698">
    <property type="entry name" value="GTPASE ERA"/>
    <property type="match status" value="1"/>
</dbReference>
<accession>A0A7S3V7L9</accession>